<dbReference type="EMBL" id="HBUF01141394">
    <property type="protein sequence ID" value="CAG6646378.1"/>
    <property type="molecule type" value="Transcribed_RNA"/>
</dbReference>
<name>A0A8D8W439_9HEMI</name>
<organism evidence="1">
    <name type="scientific">Cacopsylla melanoneura</name>
    <dbReference type="NCBI Taxonomy" id="428564"/>
    <lineage>
        <taxon>Eukaryota</taxon>
        <taxon>Metazoa</taxon>
        <taxon>Ecdysozoa</taxon>
        <taxon>Arthropoda</taxon>
        <taxon>Hexapoda</taxon>
        <taxon>Insecta</taxon>
        <taxon>Pterygota</taxon>
        <taxon>Neoptera</taxon>
        <taxon>Paraneoptera</taxon>
        <taxon>Hemiptera</taxon>
        <taxon>Sternorrhyncha</taxon>
        <taxon>Psylloidea</taxon>
        <taxon>Psyllidae</taxon>
        <taxon>Psyllinae</taxon>
        <taxon>Cacopsylla</taxon>
    </lineage>
</organism>
<evidence type="ECO:0000313" key="1">
    <source>
        <dbReference type="EMBL" id="CAG6646378.1"/>
    </source>
</evidence>
<dbReference type="AlphaFoldDB" id="A0A8D8W439"/>
<dbReference type="EMBL" id="HBUF01141395">
    <property type="protein sequence ID" value="CAG6646379.1"/>
    <property type="molecule type" value="Transcribed_RNA"/>
</dbReference>
<reference evidence="1" key="1">
    <citation type="submission" date="2021-05" db="EMBL/GenBank/DDBJ databases">
        <authorList>
            <person name="Alioto T."/>
            <person name="Alioto T."/>
            <person name="Gomez Garrido J."/>
        </authorList>
    </citation>
    <scope>NUCLEOTIDE SEQUENCE</scope>
</reference>
<sequence>MKNMCIVCVCSAPITQSNLDNVLTGSSRKSGTRGSLFVSRRVLWRYKNGWLLMAISANCGSPAVPPGFPILLKVQVQSILVYEEFRLWSLLCSNFEPTI</sequence>
<proteinExistence type="predicted"/>
<protein>
    <submittedName>
        <fullName evidence="1">Uncharacterized protein</fullName>
    </submittedName>
</protein>
<accession>A0A8D8W439</accession>